<organism evidence="11 12">
    <name type="scientific">Colwellia demingiae</name>
    <dbReference type="NCBI Taxonomy" id="89401"/>
    <lineage>
        <taxon>Bacteria</taxon>
        <taxon>Pseudomonadati</taxon>
        <taxon>Pseudomonadota</taxon>
        <taxon>Gammaproteobacteria</taxon>
        <taxon>Alteromonadales</taxon>
        <taxon>Colwelliaceae</taxon>
        <taxon>Colwellia</taxon>
    </lineage>
</organism>
<evidence type="ECO:0000256" key="10">
    <source>
        <dbReference type="SAM" id="Phobius"/>
    </source>
</evidence>
<dbReference type="RefSeq" id="WP_146788780.1">
    <property type="nucleotide sequence ID" value="NZ_VOLT01000006.1"/>
</dbReference>
<feature type="transmembrane region" description="Helical" evidence="10">
    <location>
        <begin position="418"/>
        <end position="438"/>
    </location>
</feature>
<evidence type="ECO:0000256" key="8">
    <source>
        <dbReference type="ARBA" id="ARBA00023136"/>
    </source>
</evidence>
<evidence type="ECO:0000313" key="11">
    <source>
        <dbReference type="EMBL" id="TWX67264.1"/>
    </source>
</evidence>
<feature type="transmembrane region" description="Helical" evidence="10">
    <location>
        <begin position="53"/>
        <end position="72"/>
    </location>
</feature>
<dbReference type="GO" id="GO:0015297">
    <property type="term" value="F:antiporter activity"/>
    <property type="evidence" value="ECO:0007669"/>
    <property type="project" value="UniProtKB-KW"/>
</dbReference>
<keyword evidence="3" id="KW-0050">Antiport</keyword>
<comment type="caution">
    <text evidence="11">The sequence shown here is derived from an EMBL/GenBank/DDBJ whole genome shotgun (WGS) entry which is preliminary data.</text>
</comment>
<feature type="transmembrane region" description="Helical" evidence="10">
    <location>
        <begin position="130"/>
        <end position="148"/>
    </location>
</feature>
<keyword evidence="4" id="KW-1003">Cell membrane</keyword>
<evidence type="ECO:0000256" key="3">
    <source>
        <dbReference type="ARBA" id="ARBA00022449"/>
    </source>
</evidence>
<evidence type="ECO:0000256" key="6">
    <source>
        <dbReference type="ARBA" id="ARBA00022989"/>
    </source>
</evidence>
<dbReference type="PANTHER" id="PTHR43298:SF2">
    <property type="entry name" value="FMN_FAD EXPORTER YEEO-RELATED"/>
    <property type="match status" value="1"/>
</dbReference>
<dbReference type="InterPro" id="IPR050222">
    <property type="entry name" value="MATE_MdtK"/>
</dbReference>
<dbReference type="Proteomes" id="UP000321822">
    <property type="component" value="Unassembled WGS sequence"/>
</dbReference>
<dbReference type="InterPro" id="IPR002528">
    <property type="entry name" value="MATE_fam"/>
</dbReference>
<dbReference type="EMBL" id="VOLT01000006">
    <property type="protein sequence ID" value="TWX67264.1"/>
    <property type="molecule type" value="Genomic_DNA"/>
</dbReference>
<dbReference type="GO" id="GO:0006811">
    <property type="term" value="P:monoatomic ion transport"/>
    <property type="evidence" value="ECO:0007669"/>
    <property type="project" value="UniProtKB-KW"/>
</dbReference>
<keyword evidence="7" id="KW-0406">Ion transport</keyword>
<keyword evidence="8 10" id="KW-0472">Membrane</keyword>
<evidence type="ECO:0000256" key="7">
    <source>
        <dbReference type="ARBA" id="ARBA00023065"/>
    </source>
</evidence>
<evidence type="ECO:0000256" key="1">
    <source>
        <dbReference type="ARBA" id="ARBA00004429"/>
    </source>
</evidence>
<keyword evidence="5 10" id="KW-0812">Transmembrane</keyword>
<keyword evidence="2" id="KW-0813">Transport</keyword>
<evidence type="ECO:0000256" key="4">
    <source>
        <dbReference type="ARBA" id="ARBA00022475"/>
    </source>
</evidence>
<feature type="transmembrane region" description="Helical" evidence="10">
    <location>
        <begin position="160"/>
        <end position="180"/>
    </location>
</feature>
<feature type="transmembrane region" description="Helical" evidence="10">
    <location>
        <begin position="359"/>
        <end position="380"/>
    </location>
</feature>
<name>A0A5C6QE53_9GAMM</name>
<evidence type="ECO:0000256" key="2">
    <source>
        <dbReference type="ARBA" id="ARBA00022448"/>
    </source>
</evidence>
<evidence type="ECO:0000256" key="9">
    <source>
        <dbReference type="ARBA" id="ARBA00031636"/>
    </source>
</evidence>
<sequence>MSNNEPSSLKQSIKLAWPISLQSILVTMLGMSDIMMVGHLGDTAVASVGLGNRIQFVFLIILAGLASGVGTLSAQHFGAGQIGVIRQIIVKTLVIAAGILLPILLITFLFAGNIMGIATTDPSVINTGTSYLWLTMPSLIFVVVVMIFENALRGLGQVIFPMFISIIAIITNIILNYWLIKGGLGIEPMGVIGAALATMLARALHALLILAYLAKVKHSIFPTTFFCADFYNKQAWTKLLTLVWPMMLSFGVWSLGTFVYQLIYGRIGTQELAVMSLLAPIEGLLVSFFFGFASACAILVGQRLGKNEFSNAWSLAKNYAISAPIITFLLALILLQYQYLVFMPFSNLSSETITLSQEILVLICFGTCLKVFNMTIAMGILRAGGDNKYCMFIDISGMWIISIPLTFMAAFYFMLPLYWVALIAYSEEIIKAVMFIFIMKTRHWLKNLTAESMA</sequence>
<dbReference type="OrthoDB" id="9780160at2"/>
<accession>A0A5C6QE53</accession>
<dbReference type="NCBIfam" id="TIGR00797">
    <property type="entry name" value="matE"/>
    <property type="match status" value="1"/>
</dbReference>
<dbReference type="InterPro" id="IPR048279">
    <property type="entry name" value="MdtK-like"/>
</dbReference>
<evidence type="ECO:0000256" key="5">
    <source>
        <dbReference type="ARBA" id="ARBA00022692"/>
    </source>
</evidence>
<dbReference type="Pfam" id="PF01554">
    <property type="entry name" value="MatE"/>
    <property type="match status" value="2"/>
</dbReference>
<comment type="subcellular location">
    <subcellularLocation>
        <location evidence="1">Cell inner membrane</location>
        <topology evidence="1">Multi-pass membrane protein</topology>
    </subcellularLocation>
</comment>
<protein>
    <recommendedName>
        <fullName evidence="9">Multidrug-efflux transporter</fullName>
    </recommendedName>
</protein>
<feature type="transmembrane region" description="Helical" evidence="10">
    <location>
        <begin position="239"/>
        <end position="263"/>
    </location>
</feature>
<reference evidence="11 12" key="1">
    <citation type="submission" date="2019-07" db="EMBL/GenBank/DDBJ databases">
        <title>Genomes of sea-ice associated Colwellia species.</title>
        <authorList>
            <person name="Bowman J.P."/>
        </authorList>
    </citation>
    <scope>NUCLEOTIDE SEQUENCE [LARGE SCALE GENOMIC DNA]</scope>
    <source>
        <strain evidence="11 12">ACAM 459</strain>
    </source>
</reference>
<feature type="transmembrane region" description="Helical" evidence="10">
    <location>
        <begin position="192"/>
        <end position="214"/>
    </location>
</feature>
<dbReference type="PIRSF" id="PIRSF006603">
    <property type="entry name" value="DinF"/>
    <property type="match status" value="1"/>
</dbReference>
<dbReference type="GO" id="GO:0042910">
    <property type="term" value="F:xenobiotic transmembrane transporter activity"/>
    <property type="evidence" value="ECO:0007669"/>
    <property type="project" value="InterPro"/>
</dbReference>
<dbReference type="GO" id="GO:0005886">
    <property type="term" value="C:plasma membrane"/>
    <property type="evidence" value="ECO:0007669"/>
    <property type="project" value="UniProtKB-SubCell"/>
</dbReference>
<dbReference type="AlphaFoldDB" id="A0A5C6QE53"/>
<gene>
    <name evidence="11" type="ORF">ESZ36_13235</name>
</gene>
<feature type="transmembrane region" description="Helical" evidence="10">
    <location>
        <begin position="21"/>
        <end position="41"/>
    </location>
</feature>
<dbReference type="PANTHER" id="PTHR43298">
    <property type="entry name" value="MULTIDRUG RESISTANCE PROTEIN NORM-RELATED"/>
    <property type="match status" value="1"/>
</dbReference>
<feature type="transmembrane region" description="Helical" evidence="10">
    <location>
        <begin position="321"/>
        <end position="339"/>
    </location>
</feature>
<feature type="transmembrane region" description="Helical" evidence="10">
    <location>
        <begin position="283"/>
        <end position="300"/>
    </location>
</feature>
<keyword evidence="6 10" id="KW-1133">Transmembrane helix</keyword>
<feature type="transmembrane region" description="Helical" evidence="10">
    <location>
        <begin position="93"/>
        <end position="118"/>
    </location>
</feature>
<keyword evidence="12" id="KW-1185">Reference proteome</keyword>
<proteinExistence type="predicted"/>
<evidence type="ECO:0000313" key="12">
    <source>
        <dbReference type="Proteomes" id="UP000321822"/>
    </source>
</evidence>
<feature type="transmembrane region" description="Helical" evidence="10">
    <location>
        <begin position="392"/>
        <end position="412"/>
    </location>
</feature>